<gene>
    <name evidence="3" type="ORF">NLI96_g4251</name>
</gene>
<accession>A0AAD5V502</accession>
<dbReference type="GO" id="GO:0003729">
    <property type="term" value="F:mRNA binding"/>
    <property type="evidence" value="ECO:0007669"/>
    <property type="project" value="TreeGrafter"/>
</dbReference>
<feature type="compositionally biased region" description="Basic and acidic residues" evidence="1">
    <location>
        <begin position="441"/>
        <end position="460"/>
    </location>
</feature>
<dbReference type="EMBL" id="JANAWD010000121">
    <property type="protein sequence ID" value="KAJ3486449.1"/>
    <property type="molecule type" value="Genomic_DNA"/>
</dbReference>
<feature type="region of interest" description="Disordered" evidence="1">
    <location>
        <begin position="279"/>
        <end position="395"/>
    </location>
</feature>
<evidence type="ECO:0000313" key="3">
    <source>
        <dbReference type="EMBL" id="KAJ3486449.1"/>
    </source>
</evidence>
<feature type="region of interest" description="Disordered" evidence="1">
    <location>
        <begin position="143"/>
        <end position="214"/>
    </location>
</feature>
<sequence length="528" mass="55597">MAARQQKQGRKGMQDTAPRRAAWNTGPRASPTFSPSVQNARLPNGPQSASSTSFPPLSQTNGAQRQDRQQQDRVLNQLSGLTGTTITLSTKTNQRYEGSVLSTSGEGDTTGVTLKDVKELTQPGAPLKDTLFIASTNIETWASGPADAKAPNANGHDSFKTDTDISQKGPVRRERELQAWQPTSPEDASHPSAAPPHTDDMTFGPGSAQGNNSWDQFAVNEKLFGVKAGFDEDAYTTKLDRSAPGFKEREKKAQALANEIMGSTTNNVHVAEERVKDFVGDSGTNEEEKYGAVVRGANAYVPPGARKTNPGAGSASATPKDAPTPTTSTPTGTKPEIPKVSINAPDGSTVAPSTSSGSTSQLTPSATSPGTPGAAGGKPGADPIPAFRSFVSNEKDRLMRKKQALMKNEMDKRMAELVKFSKSFKLKQPIPDDLVPILAKDEEKQRQIKERSTKDAESSHARSIGPLNTLTATNNGAGNGNLGASGSTIIRGAQPPTPASAKPPAAIPEIAKQQAAAAKNGALEEQRG</sequence>
<dbReference type="PANTHER" id="PTHR12854:SF7">
    <property type="entry name" value="ATAXIN-2 HOMOLOG"/>
    <property type="match status" value="1"/>
</dbReference>
<dbReference type="Proteomes" id="UP001212997">
    <property type="component" value="Unassembled WGS sequence"/>
</dbReference>
<dbReference type="GO" id="GO:0010494">
    <property type="term" value="C:cytoplasmic stress granule"/>
    <property type="evidence" value="ECO:0007669"/>
    <property type="project" value="TreeGrafter"/>
</dbReference>
<comment type="caution">
    <text evidence="3">The sequence shown here is derived from an EMBL/GenBank/DDBJ whole genome shotgun (WGS) entry which is preliminary data.</text>
</comment>
<dbReference type="InterPro" id="IPR045117">
    <property type="entry name" value="ATXN2-like"/>
</dbReference>
<feature type="compositionally biased region" description="Low complexity" evidence="1">
    <location>
        <begin position="499"/>
        <end position="519"/>
    </location>
</feature>
<feature type="domain" description="LsmAD" evidence="2">
    <location>
        <begin position="224"/>
        <end position="296"/>
    </location>
</feature>
<feature type="compositionally biased region" description="Polar residues" evidence="1">
    <location>
        <begin position="93"/>
        <end position="111"/>
    </location>
</feature>
<feature type="compositionally biased region" description="Basic and acidic residues" evidence="1">
    <location>
        <begin position="157"/>
        <end position="177"/>
    </location>
</feature>
<name>A0AAD5V502_9APHY</name>
<dbReference type="AlphaFoldDB" id="A0AAD5V502"/>
<feature type="region of interest" description="Disordered" evidence="1">
    <location>
        <begin position="441"/>
        <end position="528"/>
    </location>
</feature>
<dbReference type="PANTHER" id="PTHR12854">
    <property type="entry name" value="ATAXIN 2-RELATED"/>
    <property type="match status" value="1"/>
</dbReference>
<organism evidence="3 4">
    <name type="scientific">Meripilus lineatus</name>
    <dbReference type="NCBI Taxonomy" id="2056292"/>
    <lineage>
        <taxon>Eukaryota</taxon>
        <taxon>Fungi</taxon>
        <taxon>Dikarya</taxon>
        <taxon>Basidiomycota</taxon>
        <taxon>Agaricomycotina</taxon>
        <taxon>Agaricomycetes</taxon>
        <taxon>Polyporales</taxon>
        <taxon>Meripilaceae</taxon>
        <taxon>Meripilus</taxon>
    </lineage>
</organism>
<feature type="compositionally biased region" description="Polar residues" evidence="1">
    <location>
        <begin position="31"/>
        <end position="63"/>
    </location>
</feature>
<evidence type="ECO:0000313" key="4">
    <source>
        <dbReference type="Proteomes" id="UP001212997"/>
    </source>
</evidence>
<feature type="compositionally biased region" description="Polar residues" evidence="1">
    <location>
        <begin position="350"/>
        <end position="362"/>
    </location>
</feature>
<protein>
    <recommendedName>
        <fullName evidence="2">LsmAD domain-containing protein</fullName>
    </recommendedName>
</protein>
<dbReference type="Pfam" id="PF06741">
    <property type="entry name" value="LsmAD"/>
    <property type="match status" value="1"/>
</dbReference>
<reference evidence="3" key="1">
    <citation type="submission" date="2022-07" db="EMBL/GenBank/DDBJ databases">
        <title>Genome Sequence of Physisporinus lineatus.</title>
        <authorList>
            <person name="Buettner E."/>
        </authorList>
    </citation>
    <scope>NUCLEOTIDE SEQUENCE</scope>
    <source>
        <strain evidence="3">VT162</strain>
    </source>
</reference>
<proteinExistence type="predicted"/>
<feature type="compositionally biased region" description="Low complexity" evidence="1">
    <location>
        <begin position="78"/>
        <end position="92"/>
    </location>
</feature>
<dbReference type="GO" id="GO:0034063">
    <property type="term" value="P:stress granule assembly"/>
    <property type="evidence" value="ECO:0007669"/>
    <property type="project" value="TreeGrafter"/>
</dbReference>
<dbReference type="SMART" id="SM01272">
    <property type="entry name" value="LsmAD"/>
    <property type="match status" value="1"/>
</dbReference>
<feature type="compositionally biased region" description="Low complexity" evidence="1">
    <location>
        <begin position="467"/>
        <end position="476"/>
    </location>
</feature>
<feature type="compositionally biased region" description="Low complexity" evidence="1">
    <location>
        <begin position="314"/>
        <end position="335"/>
    </location>
</feature>
<feature type="compositionally biased region" description="Low complexity" evidence="1">
    <location>
        <begin position="363"/>
        <end position="372"/>
    </location>
</feature>
<evidence type="ECO:0000256" key="1">
    <source>
        <dbReference type="SAM" id="MobiDB-lite"/>
    </source>
</evidence>
<dbReference type="InterPro" id="IPR009604">
    <property type="entry name" value="LsmAD_domain"/>
</dbReference>
<evidence type="ECO:0000259" key="2">
    <source>
        <dbReference type="SMART" id="SM01272"/>
    </source>
</evidence>
<keyword evidence="4" id="KW-1185">Reference proteome</keyword>
<feature type="region of interest" description="Disordered" evidence="1">
    <location>
        <begin position="1"/>
        <end position="111"/>
    </location>
</feature>